<dbReference type="AlphaFoldDB" id="A0A806U6X5"/>
<reference evidence="1 2" key="1">
    <citation type="submission" date="2015-01" db="EMBL/GenBank/DDBJ databases">
        <title>Genome sequence of bacillus megaterium Q3.</title>
        <authorList>
            <person name="Wang Y."/>
            <person name="Luo K."/>
            <person name="Bai L."/>
            <person name="Luo F."/>
        </authorList>
    </citation>
    <scope>NUCLEOTIDE SEQUENCE [LARGE SCALE GENOMIC DNA]</scope>
    <source>
        <strain evidence="1 2">Q3</strain>
        <plasmid evidence="1 2">p1</plasmid>
    </source>
</reference>
<evidence type="ECO:0000313" key="1">
    <source>
        <dbReference type="EMBL" id="AKP80316.1"/>
    </source>
</evidence>
<dbReference type="Proteomes" id="UP000036410">
    <property type="component" value="Plasmid p1"/>
</dbReference>
<dbReference type="InterPro" id="IPR027417">
    <property type="entry name" value="P-loop_NTPase"/>
</dbReference>
<gene>
    <name evidence="1" type="ORF">AS52_05418</name>
</gene>
<dbReference type="PANTHER" id="PTHR37816">
    <property type="entry name" value="YALI0E33011P"/>
    <property type="match status" value="1"/>
</dbReference>
<dbReference type="EMBL" id="CP010587">
    <property type="protein sequence ID" value="AKP80316.1"/>
    <property type="molecule type" value="Genomic_DNA"/>
</dbReference>
<name>A0A806U6X5_PRIMG</name>
<proteinExistence type="predicted"/>
<sequence>MYKIVILGNSCSGKTTLATQLSEKLHIPIHHLDLWFREPKMRKITQIRQRKRYFKKRLEKVLNTASWIVEGWGYLDTYDLRFSKADIIIFLDVVPKESKERFLIREQNKQMHIKITEKLVKQSFYKIDKFHEENRPIILDLFQKYEGEPGKSLFPIARKYNLEQLLATLRNGKYG</sequence>
<accession>A0A806U6X5</accession>
<keyword evidence="1" id="KW-0614">Plasmid</keyword>
<dbReference type="InterPro" id="IPR052922">
    <property type="entry name" value="Cytidylate_Kinase-2"/>
</dbReference>
<organism evidence="1 2">
    <name type="scientific">Priestia megaterium Q3</name>
    <dbReference type="NCBI Taxonomy" id="1452722"/>
    <lineage>
        <taxon>Bacteria</taxon>
        <taxon>Bacillati</taxon>
        <taxon>Bacillota</taxon>
        <taxon>Bacilli</taxon>
        <taxon>Bacillales</taxon>
        <taxon>Bacillaceae</taxon>
        <taxon>Priestia</taxon>
    </lineage>
</organism>
<dbReference type="Gene3D" id="3.40.50.300">
    <property type="entry name" value="P-loop containing nucleotide triphosphate hydrolases"/>
    <property type="match status" value="1"/>
</dbReference>
<evidence type="ECO:0000313" key="2">
    <source>
        <dbReference type="Proteomes" id="UP000036410"/>
    </source>
</evidence>
<geneLocation type="plasmid" evidence="1 2">
    <name>p1</name>
</geneLocation>
<protein>
    <submittedName>
        <fullName evidence="1">Topology modulation protein</fullName>
    </submittedName>
</protein>
<dbReference type="PANTHER" id="PTHR37816:SF2">
    <property type="entry name" value="DNA TOPOLOGY MODULATION PROTEIN FLAR-RELATED PROTEIN"/>
    <property type="match status" value="1"/>
</dbReference>
<dbReference type="RefSeq" id="WP_049166418.1">
    <property type="nucleotide sequence ID" value="NZ_CP010587.1"/>
</dbReference>
<dbReference type="SUPFAM" id="SSF52540">
    <property type="entry name" value="P-loop containing nucleoside triphosphate hydrolases"/>
    <property type="match status" value="1"/>
</dbReference>